<dbReference type="Proteomes" id="UP000008718">
    <property type="component" value="Chromosome"/>
</dbReference>
<accession>E4T731</accession>
<keyword evidence="2" id="KW-1185">Reference proteome</keyword>
<evidence type="ECO:0000313" key="1">
    <source>
        <dbReference type="EMBL" id="ADQ80525.1"/>
    </source>
</evidence>
<dbReference type="Gene3D" id="3.20.20.140">
    <property type="entry name" value="Metal-dependent hydrolases"/>
    <property type="match status" value="1"/>
</dbReference>
<gene>
    <name evidence="1" type="ordered locus">Palpr_2393</name>
</gene>
<dbReference type="AlphaFoldDB" id="E4T731"/>
<sequence length="229" mass="26208">MFSTEIFIFVDNRFIFSTMFVDIHTHNSFTTDVPAVRNLTFQEAEILFSSNEKGLFSVGIHPWHADLFSATLFAKLKHWTKSKRLVAIGECGLDKHCNIPLDVQQYAFEQQIALSEQTEKPLIIHCVGCFNELFEIKKKINPRQLWIIHGFRAKPQLAMQALKAGCALSFGEHFNEESVRLTPLEKLYVETDESQTPISEIYRHIAQIKSTDPDFLIAGEHFFSAVSTL</sequence>
<dbReference type="SUPFAM" id="SSF51556">
    <property type="entry name" value="Metallo-dependent hydrolases"/>
    <property type="match status" value="1"/>
</dbReference>
<dbReference type="PANTHER" id="PTHR46124:SF2">
    <property type="entry name" value="D-AMINOACYL-TRNA DEACYLASE"/>
    <property type="match status" value="1"/>
</dbReference>
<name>E4T731_PALPW</name>
<reference evidence="1 2" key="2">
    <citation type="journal article" date="2011" name="Stand. Genomic Sci.">
        <title>Complete genome sequence of Paludibacter propionicigenes type strain (WB4).</title>
        <authorList>
            <person name="Gronow S."/>
            <person name="Munk C."/>
            <person name="Lapidus A."/>
            <person name="Nolan M."/>
            <person name="Lucas S."/>
            <person name="Hammon N."/>
            <person name="Deshpande S."/>
            <person name="Cheng J.F."/>
            <person name="Tapia R."/>
            <person name="Han C."/>
            <person name="Goodwin L."/>
            <person name="Pitluck S."/>
            <person name="Liolios K."/>
            <person name="Ivanova N."/>
            <person name="Mavromatis K."/>
            <person name="Mikhailova N."/>
            <person name="Pati A."/>
            <person name="Chen A."/>
            <person name="Palaniappan K."/>
            <person name="Land M."/>
            <person name="Hauser L."/>
            <person name="Chang Y.J."/>
            <person name="Jeffries C.D."/>
            <person name="Brambilla E."/>
            <person name="Rohde M."/>
            <person name="Goker M."/>
            <person name="Detter J.C."/>
            <person name="Woyke T."/>
            <person name="Bristow J."/>
            <person name="Eisen J.A."/>
            <person name="Markowitz V."/>
            <person name="Hugenholtz P."/>
            <person name="Kyrpides N.C."/>
            <person name="Klenk H.P."/>
        </authorList>
    </citation>
    <scope>NUCLEOTIDE SEQUENCE [LARGE SCALE GENOMIC DNA]</scope>
    <source>
        <strain evidence="2">DSM 17365 / JCM 13257 / WB4</strain>
    </source>
</reference>
<protein>
    <submittedName>
        <fullName evidence="1">TatD-related deoxyribonuclease</fullName>
    </submittedName>
</protein>
<reference key="1">
    <citation type="submission" date="2010-11" db="EMBL/GenBank/DDBJ databases">
        <title>The complete genome of Paludibacter propionicigenes DSM 17365.</title>
        <authorList>
            <consortium name="US DOE Joint Genome Institute (JGI-PGF)"/>
            <person name="Lucas S."/>
            <person name="Copeland A."/>
            <person name="Lapidus A."/>
            <person name="Bruce D."/>
            <person name="Goodwin L."/>
            <person name="Pitluck S."/>
            <person name="Kyrpides N."/>
            <person name="Mavromatis K."/>
            <person name="Ivanova N."/>
            <person name="Munk A.C."/>
            <person name="Brettin T."/>
            <person name="Detter J.C."/>
            <person name="Han C."/>
            <person name="Tapia R."/>
            <person name="Land M."/>
            <person name="Hauser L."/>
            <person name="Markowitz V."/>
            <person name="Cheng J.-F."/>
            <person name="Hugenholtz P."/>
            <person name="Woyke T."/>
            <person name="Wu D."/>
            <person name="Gronow S."/>
            <person name="Wellnitz S."/>
            <person name="Brambilla E."/>
            <person name="Klenk H.-P."/>
            <person name="Eisen J.A."/>
        </authorList>
    </citation>
    <scope>NUCLEOTIDE SEQUENCE</scope>
    <source>
        <strain>WB4</strain>
    </source>
</reference>
<dbReference type="eggNOG" id="COG0084">
    <property type="taxonomic scope" value="Bacteria"/>
</dbReference>
<dbReference type="HOGENOM" id="CLU_031506_6_0_10"/>
<dbReference type="STRING" id="694427.Palpr_2393"/>
<evidence type="ECO:0000313" key="2">
    <source>
        <dbReference type="Proteomes" id="UP000008718"/>
    </source>
</evidence>
<organism evidence="1 2">
    <name type="scientific">Paludibacter propionicigenes (strain DSM 17365 / JCM 13257 / WB4)</name>
    <dbReference type="NCBI Taxonomy" id="694427"/>
    <lineage>
        <taxon>Bacteria</taxon>
        <taxon>Pseudomonadati</taxon>
        <taxon>Bacteroidota</taxon>
        <taxon>Bacteroidia</taxon>
        <taxon>Bacteroidales</taxon>
        <taxon>Paludibacteraceae</taxon>
        <taxon>Paludibacter</taxon>
    </lineage>
</organism>
<dbReference type="GO" id="GO:0005829">
    <property type="term" value="C:cytosol"/>
    <property type="evidence" value="ECO:0007669"/>
    <property type="project" value="TreeGrafter"/>
</dbReference>
<dbReference type="InterPro" id="IPR032466">
    <property type="entry name" value="Metal_Hydrolase"/>
</dbReference>
<dbReference type="PANTHER" id="PTHR46124">
    <property type="entry name" value="D-AMINOACYL-TRNA DEACYLASE"/>
    <property type="match status" value="1"/>
</dbReference>
<dbReference type="GO" id="GO:0016788">
    <property type="term" value="F:hydrolase activity, acting on ester bonds"/>
    <property type="evidence" value="ECO:0007669"/>
    <property type="project" value="InterPro"/>
</dbReference>
<proteinExistence type="predicted"/>
<dbReference type="InterPro" id="IPR001130">
    <property type="entry name" value="TatD-like"/>
</dbReference>
<dbReference type="Pfam" id="PF01026">
    <property type="entry name" value="TatD_DNase"/>
    <property type="match status" value="1"/>
</dbReference>
<dbReference type="EMBL" id="CP002345">
    <property type="protein sequence ID" value="ADQ80525.1"/>
    <property type="molecule type" value="Genomic_DNA"/>
</dbReference>
<dbReference type="KEGG" id="ppn:Palpr_2393"/>
<dbReference type="OrthoDB" id="664222at2"/>